<sequence>MKAQTIAATLFSIFVAASAAPASGTKTVELSGSQLNSALQKHGKAASFDVNQVINCTVSYTLALSTGGPPYTIDLASLDLSNCTYSGA</sequence>
<gene>
    <name evidence="2" type="ORF">N7493_002848</name>
</gene>
<feature type="chain" id="PRO_5042120922" evidence="1">
    <location>
        <begin position="20"/>
        <end position="88"/>
    </location>
</feature>
<reference evidence="2" key="1">
    <citation type="journal article" date="2023" name="IMA Fungus">
        <title>Comparative genomic study of the Penicillium genus elucidates a diverse pangenome and 15 lateral gene transfer events.</title>
        <authorList>
            <person name="Petersen C."/>
            <person name="Sorensen T."/>
            <person name="Nielsen M.R."/>
            <person name="Sondergaard T.E."/>
            <person name="Sorensen J.L."/>
            <person name="Fitzpatrick D.A."/>
            <person name="Frisvad J.C."/>
            <person name="Nielsen K.L."/>
        </authorList>
    </citation>
    <scope>NUCLEOTIDE SEQUENCE</scope>
    <source>
        <strain evidence="2">IBT 17514</strain>
    </source>
</reference>
<keyword evidence="1" id="KW-0732">Signal</keyword>
<name>A0AAD6HSL3_9EURO</name>
<comment type="caution">
    <text evidence="2">The sequence shown here is derived from an EMBL/GenBank/DDBJ whole genome shotgun (WGS) entry which is preliminary data.</text>
</comment>
<feature type="signal peptide" evidence="1">
    <location>
        <begin position="1"/>
        <end position="19"/>
    </location>
</feature>
<dbReference type="Proteomes" id="UP001215712">
    <property type="component" value="Unassembled WGS sequence"/>
</dbReference>
<reference evidence="2" key="2">
    <citation type="submission" date="2023-01" db="EMBL/GenBank/DDBJ databases">
        <authorList>
            <person name="Petersen C."/>
        </authorList>
    </citation>
    <scope>NUCLEOTIDE SEQUENCE</scope>
    <source>
        <strain evidence="2">IBT 17514</strain>
    </source>
</reference>
<dbReference type="EMBL" id="JAQJAN010000003">
    <property type="protein sequence ID" value="KAJ5734062.1"/>
    <property type="molecule type" value="Genomic_DNA"/>
</dbReference>
<evidence type="ECO:0000256" key="1">
    <source>
        <dbReference type="SAM" id="SignalP"/>
    </source>
</evidence>
<evidence type="ECO:0000313" key="3">
    <source>
        <dbReference type="Proteomes" id="UP001215712"/>
    </source>
</evidence>
<accession>A0AAD6HSL3</accession>
<evidence type="ECO:0000313" key="2">
    <source>
        <dbReference type="EMBL" id="KAJ5734062.1"/>
    </source>
</evidence>
<keyword evidence="3" id="KW-1185">Reference proteome</keyword>
<protein>
    <submittedName>
        <fullName evidence="2">Uncharacterized protein</fullName>
    </submittedName>
</protein>
<proteinExistence type="predicted"/>
<dbReference type="AlphaFoldDB" id="A0AAD6HSL3"/>
<organism evidence="2 3">
    <name type="scientific">Penicillium malachiteum</name>
    <dbReference type="NCBI Taxonomy" id="1324776"/>
    <lineage>
        <taxon>Eukaryota</taxon>
        <taxon>Fungi</taxon>
        <taxon>Dikarya</taxon>
        <taxon>Ascomycota</taxon>
        <taxon>Pezizomycotina</taxon>
        <taxon>Eurotiomycetes</taxon>
        <taxon>Eurotiomycetidae</taxon>
        <taxon>Eurotiales</taxon>
        <taxon>Aspergillaceae</taxon>
        <taxon>Penicillium</taxon>
    </lineage>
</organism>